<dbReference type="Pfam" id="PF01578">
    <property type="entry name" value="Cytochrom_C_asm"/>
    <property type="match status" value="1"/>
</dbReference>
<evidence type="ECO:0000256" key="1">
    <source>
        <dbReference type="SAM" id="Phobius"/>
    </source>
</evidence>
<evidence type="ECO:0000313" key="5">
    <source>
        <dbReference type="Proteomes" id="UP000317366"/>
    </source>
</evidence>
<dbReference type="EMBL" id="VBOU01000037">
    <property type="protein sequence ID" value="TMQ55263.1"/>
    <property type="molecule type" value="Genomic_DNA"/>
</dbReference>
<dbReference type="EMBL" id="VBOX01000102">
    <property type="protein sequence ID" value="TMQ61417.1"/>
    <property type="molecule type" value="Genomic_DNA"/>
</dbReference>
<evidence type="ECO:0000313" key="4">
    <source>
        <dbReference type="EMBL" id="TMQ61417.1"/>
    </source>
</evidence>
<dbReference type="PANTHER" id="PTHR38034:SF1">
    <property type="entry name" value="INNER MEMBRANE PROTEIN YPJD"/>
    <property type="match status" value="1"/>
</dbReference>
<keyword evidence="1" id="KW-1133">Transmembrane helix</keyword>
<name>A0A538SV48_UNCEI</name>
<accession>A0A538SV48</accession>
<protein>
    <recommendedName>
        <fullName evidence="2">Cytochrome c assembly protein domain-containing protein</fullName>
    </recommendedName>
</protein>
<feature type="transmembrane region" description="Helical" evidence="1">
    <location>
        <begin position="216"/>
        <end position="234"/>
    </location>
</feature>
<keyword evidence="1" id="KW-0472">Membrane</keyword>
<dbReference type="GO" id="GO:0020037">
    <property type="term" value="F:heme binding"/>
    <property type="evidence" value="ECO:0007669"/>
    <property type="project" value="InterPro"/>
</dbReference>
<keyword evidence="1" id="KW-0812">Transmembrane</keyword>
<reference evidence="5 6" key="1">
    <citation type="journal article" date="2019" name="Nat. Microbiol.">
        <title>Mediterranean grassland soil C-N compound turnover is dependent on rainfall and depth, and is mediated by genomically divergent microorganisms.</title>
        <authorList>
            <person name="Diamond S."/>
            <person name="Andeer P.F."/>
            <person name="Li Z."/>
            <person name="Crits-Christoph A."/>
            <person name="Burstein D."/>
            <person name="Anantharaman K."/>
            <person name="Lane K.R."/>
            <person name="Thomas B.C."/>
            <person name="Pan C."/>
            <person name="Northen T.R."/>
            <person name="Banfield J.F."/>
        </authorList>
    </citation>
    <scope>NUCLEOTIDE SEQUENCE [LARGE SCALE GENOMIC DNA]</scope>
    <source>
        <strain evidence="3">WS_4</strain>
        <strain evidence="4">WS_7</strain>
    </source>
</reference>
<evidence type="ECO:0000313" key="3">
    <source>
        <dbReference type="EMBL" id="TMQ55263.1"/>
    </source>
</evidence>
<dbReference type="PANTHER" id="PTHR38034">
    <property type="entry name" value="INNER MEMBRANE PROTEIN YPJD"/>
    <property type="match status" value="1"/>
</dbReference>
<dbReference type="GO" id="GO:0017004">
    <property type="term" value="P:cytochrome complex assembly"/>
    <property type="evidence" value="ECO:0007669"/>
    <property type="project" value="InterPro"/>
</dbReference>
<feature type="transmembrane region" description="Helical" evidence="1">
    <location>
        <begin position="65"/>
        <end position="85"/>
    </location>
</feature>
<proteinExistence type="predicted"/>
<comment type="caution">
    <text evidence="3">The sequence shown here is derived from an EMBL/GenBank/DDBJ whole genome shotgun (WGS) entry which is preliminary data.</text>
</comment>
<dbReference type="InterPro" id="IPR052372">
    <property type="entry name" value="YpjD/HemX"/>
</dbReference>
<feature type="transmembrane region" description="Helical" evidence="1">
    <location>
        <begin position="40"/>
        <end position="59"/>
    </location>
</feature>
<feature type="transmembrane region" description="Helical" evidence="1">
    <location>
        <begin position="181"/>
        <end position="204"/>
    </location>
</feature>
<dbReference type="InterPro" id="IPR002541">
    <property type="entry name" value="Cyt_c_assembly"/>
</dbReference>
<feature type="transmembrane region" description="Helical" evidence="1">
    <location>
        <begin position="6"/>
        <end position="28"/>
    </location>
</feature>
<gene>
    <name evidence="3" type="ORF">E6K74_03655</name>
    <name evidence="4" type="ORF">E6K77_10370</name>
</gene>
<feature type="transmembrane region" description="Helical" evidence="1">
    <location>
        <begin position="97"/>
        <end position="114"/>
    </location>
</feature>
<evidence type="ECO:0000313" key="6">
    <source>
        <dbReference type="Proteomes" id="UP000319829"/>
    </source>
</evidence>
<dbReference type="Proteomes" id="UP000319829">
    <property type="component" value="Unassembled WGS sequence"/>
</dbReference>
<dbReference type="AlphaFoldDB" id="A0A538SV48"/>
<dbReference type="Proteomes" id="UP000317366">
    <property type="component" value="Unassembled WGS sequence"/>
</dbReference>
<feature type="domain" description="Cytochrome c assembly protein" evidence="2">
    <location>
        <begin position="67"/>
        <end position="267"/>
    </location>
</feature>
<feature type="transmembrane region" description="Helical" evidence="1">
    <location>
        <begin position="246"/>
        <end position="266"/>
    </location>
</feature>
<evidence type="ECO:0000259" key="2">
    <source>
        <dbReference type="Pfam" id="PF01578"/>
    </source>
</evidence>
<organism evidence="3 6">
    <name type="scientific">Eiseniibacteriota bacterium</name>
    <dbReference type="NCBI Taxonomy" id="2212470"/>
    <lineage>
        <taxon>Bacteria</taxon>
        <taxon>Candidatus Eiseniibacteriota</taxon>
    </lineage>
</organism>
<feature type="transmembrane region" description="Helical" evidence="1">
    <location>
        <begin position="134"/>
        <end position="160"/>
    </location>
</feature>
<sequence length="273" mass="30229">MQFLLPLLTTLLPVLYALSVAGYARAYAREDGVGGRLGPMALRAAVLVHIFYLSVRGVLEGHLPLASVYDFLSATGLSMAIVYLYVEAREGIRTTGVFVLPFVFLIQIISSAYGNQTTPEPVPLRPFWFELHTLTAVLGYSAFAVSAIYGVLFLALYRDLKANRFSFFFRRMPPLEVLGQMNIRAAGGGLVLLTLAIALGVGWLRSSGAGSFYDPKILLTLFVWCIFAFSVLAYHRLGWRGPRAIYMSLLGFTTLLLSRVAVDLFLHSFHSFR</sequence>